<sequence>MPSHQPPSRPSLDVTQVTALPAVYVGTHPIDRYKWVRDVADGWIGMFFRRLESPSRPQFVTVQEAPDLTITQFEALAKPLHPNMVQLFGLFLSDRMYRTYELVGLNVFELDLTCEREIAAVLSQLLSSVEYLQSLSERLGIRSIRVSTSGVIKIVPDFATISMPGVVLGKALVLSHETVAAFLQQVVVRLGTGITQWSNEALEFLEILKAGLQPSSTIRGAECLETSRPAFLQMWDIGKQVPRNRGCK</sequence>
<dbReference type="STRING" id="1209926.A0A1G4AN56"/>
<proteinExistence type="predicted"/>
<evidence type="ECO:0008006" key="3">
    <source>
        <dbReference type="Google" id="ProtNLM"/>
    </source>
</evidence>
<dbReference type="Proteomes" id="UP000176998">
    <property type="component" value="Unassembled WGS sequence"/>
</dbReference>
<reference evidence="1 2" key="1">
    <citation type="submission" date="2016-09" db="EMBL/GenBank/DDBJ databases">
        <authorList>
            <person name="Capua I."/>
            <person name="De Benedictis P."/>
            <person name="Joannis T."/>
            <person name="Lombin L.H."/>
            <person name="Cattoli G."/>
        </authorList>
    </citation>
    <scope>NUCLEOTIDE SEQUENCE [LARGE SCALE GENOMIC DNA]</scope>
    <source>
        <strain evidence="1 2">IMI 309357</strain>
    </source>
</reference>
<dbReference type="RefSeq" id="XP_022467650.1">
    <property type="nucleotide sequence ID" value="XM_022625850.1"/>
</dbReference>
<dbReference type="InterPro" id="IPR011009">
    <property type="entry name" value="Kinase-like_dom_sf"/>
</dbReference>
<accession>A0A1G4AN56</accession>
<dbReference type="EMBL" id="MJBS01000256">
    <property type="protein sequence ID" value="OHE90473.1"/>
    <property type="molecule type" value="Genomic_DNA"/>
</dbReference>
<dbReference type="SUPFAM" id="SSF56112">
    <property type="entry name" value="Protein kinase-like (PK-like)"/>
    <property type="match status" value="1"/>
</dbReference>
<dbReference type="OrthoDB" id="5152837at2759"/>
<dbReference type="GeneID" id="34567360"/>
<organism evidence="1 2">
    <name type="scientific">Colletotrichum orchidophilum</name>
    <dbReference type="NCBI Taxonomy" id="1209926"/>
    <lineage>
        <taxon>Eukaryota</taxon>
        <taxon>Fungi</taxon>
        <taxon>Dikarya</taxon>
        <taxon>Ascomycota</taxon>
        <taxon>Pezizomycotina</taxon>
        <taxon>Sordariomycetes</taxon>
        <taxon>Hypocreomycetidae</taxon>
        <taxon>Glomerellales</taxon>
        <taxon>Glomerellaceae</taxon>
        <taxon>Colletotrichum</taxon>
    </lineage>
</organism>
<comment type="caution">
    <text evidence="1">The sequence shown here is derived from an EMBL/GenBank/DDBJ whole genome shotgun (WGS) entry which is preliminary data.</text>
</comment>
<gene>
    <name evidence="1" type="ORF">CORC01_14239</name>
</gene>
<name>A0A1G4AN56_9PEZI</name>
<evidence type="ECO:0000313" key="2">
    <source>
        <dbReference type="Proteomes" id="UP000176998"/>
    </source>
</evidence>
<dbReference type="AlphaFoldDB" id="A0A1G4AN56"/>
<evidence type="ECO:0000313" key="1">
    <source>
        <dbReference type="EMBL" id="OHE90473.1"/>
    </source>
</evidence>
<keyword evidence="2" id="KW-1185">Reference proteome</keyword>
<protein>
    <recommendedName>
        <fullName evidence="3">Protein kinase domain-containing protein</fullName>
    </recommendedName>
</protein>